<dbReference type="AlphaFoldDB" id="A0A1I6KHC5"/>
<proteinExistence type="predicted"/>
<dbReference type="InterPro" id="IPR019052">
    <property type="entry name" value="DUF2383"/>
</dbReference>
<organism evidence="2 3">
    <name type="scientific">Anaeromicropila populeti</name>
    <dbReference type="NCBI Taxonomy" id="37658"/>
    <lineage>
        <taxon>Bacteria</taxon>
        <taxon>Bacillati</taxon>
        <taxon>Bacillota</taxon>
        <taxon>Clostridia</taxon>
        <taxon>Lachnospirales</taxon>
        <taxon>Lachnospiraceae</taxon>
        <taxon>Anaeromicropila</taxon>
    </lineage>
</organism>
<reference evidence="2 3" key="1">
    <citation type="submission" date="2016-10" db="EMBL/GenBank/DDBJ databases">
        <authorList>
            <person name="de Groot N.N."/>
        </authorList>
    </citation>
    <scope>NUCLEOTIDE SEQUENCE [LARGE SCALE GENOMIC DNA]</scope>
    <source>
        <strain evidence="2 3">743A</strain>
    </source>
</reference>
<dbReference type="STRING" id="37658.SAMN05661086_02421"/>
<dbReference type="Proteomes" id="UP000199659">
    <property type="component" value="Unassembled WGS sequence"/>
</dbReference>
<dbReference type="EMBL" id="FOYZ01000009">
    <property type="protein sequence ID" value="SFR90637.1"/>
    <property type="molecule type" value="Genomic_DNA"/>
</dbReference>
<keyword evidence="3" id="KW-1185">Reference proteome</keyword>
<accession>A0A1I6KHC5</accession>
<name>A0A1I6KHC5_9FIRM</name>
<gene>
    <name evidence="2" type="ORF">SAMN05661086_02421</name>
</gene>
<dbReference type="Gene3D" id="1.20.1260.10">
    <property type="match status" value="1"/>
</dbReference>
<dbReference type="InterPro" id="IPR012347">
    <property type="entry name" value="Ferritin-like"/>
</dbReference>
<sequence length="144" mass="16678">MPNDDTIKLLKECNAGVKMAVASFDEVMDHVQNADFKKLLQENCEEHKKIGDQTHELLLRYDDEDKEPNPVAKAMSWMKINMKMLQNQSDQEVAEIMMDGCNMGIKSIYRYLNQYASAEQEVKKLVDSIVKVEESLMKDLRVYL</sequence>
<evidence type="ECO:0000313" key="2">
    <source>
        <dbReference type="EMBL" id="SFR90637.1"/>
    </source>
</evidence>
<evidence type="ECO:0000313" key="3">
    <source>
        <dbReference type="Proteomes" id="UP000199659"/>
    </source>
</evidence>
<evidence type="ECO:0000259" key="1">
    <source>
        <dbReference type="Pfam" id="PF09537"/>
    </source>
</evidence>
<protein>
    <recommendedName>
        <fullName evidence="1">DUF2383 domain-containing protein</fullName>
    </recommendedName>
</protein>
<dbReference type="Pfam" id="PF09537">
    <property type="entry name" value="DUF2383"/>
    <property type="match status" value="1"/>
</dbReference>
<dbReference type="RefSeq" id="WP_092561121.1">
    <property type="nucleotide sequence ID" value="NZ_FOYZ01000009.1"/>
</dbReference>
<feature type="domain" description="DUF2383" evidence="1">
    <location>
        <begin position="5"/>
        <end position="109"/>
    </location>
</feature>
<dbReference type="OrthoDB" id="1651292at2"/>